<name>A0ABT2F7C3_9STRE</name>
<evidence type="ECO:0008006" key="3">
    <source>
        <dbReference type="Google" id="ProtNLM"/>
    </source>
</evidence>
<sequence>MAVADLDKIRELLDTVTAYQIAKATGIKATTISRWVTGKTPLEKMSLAHAIKLTEYAKEREKA</sequence>
<protein>
    <recommendedName>
        <fullName evidence="3">XRE family transcriptional regulator</fullName>
    </recommendedName>
</protein>
<comment type="caution">
    <text evidence="1">The sequence shown here is derived from an EMBL/GenBank/DDBJ whole genome shotgun (WGS) entry which is preliminary data.</text>
</comment>
<reference evidence="1 2" key="1">
    <citation type="journal article" date="2023" name="Int. J. Syst. Evol. Microbiol.">
        <title>Streptococcus sciuri sp. nov., Staphylococcus marylandisciuri sp. nov. and Staphylococcus americanisciuri sp. nov., isolated from faeces of eastern grey squirrel (Sciurus carolinensis).</title>
        <authorList>
            <person name="Volokhov D.V."/>
            <person name="Zagorodnyaya T.A."/>
            <person name="Furtak V.A."/>
            <person name="Nattanmai G."/>
            <person name="Randall L."/>
            <person name="Jose S."/>
            <person name="Gao Y."/>
            <person name="Eisenberg T."/>
            <person name="Delmonte P."/>
            <person name="Blom J."/>
            <person name="Mitchell K.K."/>
        </authorList>
    </citation>
    <scope>NUCLEOTIDE SEQUENCE [LARGE SCALE GENOMIC DNA]</scope>
    <source>
        <strain evidence="1 2">SQ9-PEA</strain>
    </source>
</reference>
<gene>
    <name evidence="1" type="ORF">NXS10_05370</name>
</gene>
<evidence type="ECO:0000313" key="2">
    <source>
        <dbReference type="Proteomes" id="UP001206548"/>
    </source>
</evidence>
<dbReference type="InterPro" id="IPR010982">
    <property type="entry name" value="Lambda_DNA-bd_dom_sf"/>
</dbReference>
<keyword evidence="2" id="KW-1185">Reference proteome</keyword>
<dbReference type="Gene3D" id="1.10.260.40">
    <property type="entry name" value="lambda repressor-like DNA-binding domains"/>
    <property type="match status" value="1"/>
</dbReference>
<evidence type="ECO:0000313" key="1">
    <source>
        <dbReference type="EMBL" id="MCS4488386.1"/>
    </source>
</evidence>
<organism evidence="1 2">
    <name type="scientific">Streptococcus sciuri</name>
    <dbReference type="NCBI Taxonomy" id="2973939"/>
    <lineage>
        <taxon>Bacteria</taxon>
        <taxon>Bacillati</taxon>
        <taxon>Bacillota</taxon>
        <taxon>Bacilli</taxon>
        <taxon>Lactobacillales</taxon>
        <taxon>Streptococcaceae</taxon>
        <taxon>Streptococcus</taxon>
    </lineage>
</organism>
<dbReference type="Proteomes" id="UP001206548">
    <property type="component" value="Unassembled WGS sequence"/>
</dbReference>
<proteinExistence type="predicted"/>
<accession>A0ABT2F7C3</accession>
<dbReference type="RefSeq" id="WP_259138504.1">
    <property type="nucleotide sequence ID" value="NZ_JANUXX010000005.1"/>
</dbReference>
<dbReference type="EMBL" id="JANUXX010000005">
    <property type="protein sequence ID" value="MCS4488386.1"/>
    <property type="molecule type" value="Genomic_DNA"/>
</dbReference>